<dbReference type="EMBL" id="SHKL01000001">
    <property type="protein sequence ID" value="RZT88171.1"/>
    <property type="molecule type" value="Genomic_DNA"/>
</dbReference>
<evidence type="ECO:0000313" key="1">
    <source>
        <dbReference type="EMBL" id="RZT88171.1"/>
    </source>
</evidence>
<dbReference type="Proteomes" id="UP000291591">
    <property type="component" value="Unassembled WGS sequence"/>
</dbReference>
<organism evidence="1 2">
    <name type="scientific">Pseudonocardia sediminis</name>
    <dbReference type="NCBI Taxonomy" id="1397368"/>
    <lineage>
        <taxon>Bacteria</taxon>
        <taxon>Bacillati</taxon>
        <taxon>Actinomycetota</taxon>
        <taxon>Actinomycetes</taxon>
        <taxon>Pseudonocardiales</taxon>
        <taxon>Pseudonocardiaceae</taxon>
        <taxon>Pseudonocardia</taxon>
    </lineage>
</organism>
<dbReference type="InterPro" id="IPR045596">
    <property type="entry name" value="DUF6459"/>
</dbReference>
<keyword evidence="2" id="KW-1185">Reference proteome</keyword>
<sequence>MLEVLAGRRQPGQLAAAVTPEVLRYLGASRPSTVRAVAPGRVHVAQPHPGAAEVVTVCRVGDRIRALTLRLDVVPAGRTAARQGRGTTATARQDTWVCTAVRLI</sequence>
<gene>
    <name evidence="1" type="ORF">EV383_5108</name>
</gene>
<reference evidence="1 2" key="1">
    <citation type="submission" date="2019-02" db="EMBL/GenBank/DDBJ databases">
        <title>Sequencing the genomes of 1000 actinobacteria strains.</title>
        <authorList>
            <person name="Klenk H.-P."/>
        </authorList>
    </citation>
    <scope>NUCLEOTIDE SEQUENCE [LARGE SCALE GENOMIC DNA]</scope>
    <source>
        <strain evidence="1 2">DSM 45779</strain>
    </source>
</reference>
<dbReference type="Pfam" id="PF20060">
    <property type="entry name" value="DUF6459"/>
    <property type="match status" value="1"/>
</dbReference>
<proteinExistence type="predicted"/>
<dbReference type="AlphaFoldDB" id="A0A4Q7V3Y0"/>
<name>A0A4Q7V3Y0_PSEST</name>
<comment type="caution">
    <text evidence="1">The sequence shown here is derived from an EMBL/GenBank/DDBJ whole genome shotgun (WGS) entry which is preliminary data.</text>
</comment>
<protein>
    <submittedName>
        <fullName evidence="1">Uncharacterized protein</fullName>
    </submittedName>
</protein>
<evidence type="ECO:0000313" key="2">
    <source>
        <dbReference type="Proteomes" id="UP000291591"/>
    </source>
</evidence>
<accession>A0A4Q7V3Y0</accession>